<dbReference type="InterPro" id="IPR001405">
    <property type="entry name" value="UPF0758"/>
</dbReference>
<dbReference type="GO" id="GO:0008237">
    <property type="term" value="F:metallopeptidase activity"/>
    <property type="evidence" value="ECO:0007669"/>
    <property type="project" value="UniProtKB-KW"/>
</dbReference>
<dbReference type="Gene3D" id="3.40.140.10">
    <property type="entry name" value="Cytidine Deaminase, domain 2"/>
    <property type="match status" value="1"/>
</dbReference>
<keyword evidence="4" id="KW-0862">Zinc</keyword>
<evidence type="ECO:0000256" key="5">
    <source>
        <dbReference type="ARBA" id="ARBA00023049"/>
    </source>
</evidence>
<dbReference type="PANTHER" id="PTHR30471:SF3">
    <property type="entry name" value="UPF0758 PROTEIN YEES-RELATED"/>
    <property type="match status" value="1"/>
</dbReference>
<keyword evidence="3" id="KW-0378">Hydrolase</keyword>
<dbReference type="AlphaFoldDB" id="A0A3B0ZIJ6"/>
<dbReference type="PROSITE" id="PS01302">
    <property type="entry name" value="UPF0758"/>
    <property type="match status" value="1"/>
</dbReference>
<evidence type="ECO:0000256" key="4">
    <source>
        <dbReference type="ARBA" id="ARBA00022833"/>
    </source>
</evidence>
<keyword evidence="2" id="KW-0479">Metal-binding</keyword>
<name>A0A3B0ZIJ6_9ZZZZ</name>
<keyword evidence="5" id="KW-0482">Metalloprotease</keyword>
<dbReference type="EMBL" id="UOFP01000242">
    <property type="protein sequence ID" value="VAW88900.1"/>
    <property type="molecule type" value="Genomic_DNA"/>
</dbReference>
<dbReference type="InterPro" id="IPR037518">
    <property type="entry name" value="MPN"/>
</dbReference>
<dbReference type="InterPro" id="IPR025657">
    <property type="entry name" value="RadC_JAB"/>
</dbReference>
<evidence type="ECO:0000259" key="6">
    <source>
        <dbReference type="PROSITE" id="PS50249"/>
    </source>
</evidence>
<reference evidence="7" key="1">
    <citation type="submission" date="2018-06" db="EMBL/GenBank/DDBJ databases">
        <authorList>
            <person name="Zhirakovskaya E."/>
        </authorList>
    </citation>
    <scope>NUCLEOTIDE SEQUENCE</scope>
</reference>
<dbReference type="Pfam" id="PF04002">
    <property type="entry name" value="RadC"/>
    <property type="match status" value="1"/>
</dbReference>
<proteinExistence type="predicted"/>
<accession>A0A3B0ZIJ6</accession>
<evidence type="ECO:0000256" key="2">
    <source>
        <dbReference type="ARBA" id="ARBA00022723"/>
    </source>
</evidence>
<protein>
    <submittedName>
        <fullName evidence="7">UPF0758 family protein</fullName>
    </submittedName>
</protein>
<dbReference type="PROSITE" id="PS50249">
    <property type="entry name" value="MPN"/>
    <property type="match status" value="1"/>
</dbReference>
<dbReference type="PANTHER" id="PTHR30471">
    <property type="entry name" value="DNA REPAIR PROTEIN RADC"/>
    <property type="match status" value="1"/>
</dbReference>
<organism evidence="7">
    <name type="scientific">hydrothermal vent metagenome</name>
    <dbReference type="NCBI Taxonomy" id="652676"/>
    <lineage>
        <taxon>unclassified sequences</taxon>
        <taxon>metagenomes</taxon>
        <taxon>ecological metagenomes</taxon>
    </lineage>
</organism>
<sequence>MQMNVRLTKEQKIEIGSPEDIYSIMQSVLLRESRIGREKEHFWVIGLATSHKISYIELISLGSISAAMVNPLEVFSLAVRKKSPKIILVHNHPSGNLTPSQEDKDITNLITAGGETLTIEVLDHLIISEESYYSFGRNNLL</sequence>
<evidence type="ECO:0000313" key="7">
    <source>
        <dbReference type="EMBL" id="VAW88900.1"/>
    </source>
</evidence>
<dbReference type="InterPro" id="IPR020891">
    <property type="entry name" value="UPF0758_CS"/>
</dbReference>
<evidence type="ECO:0000256" key="3">
    <source>
        <dbReference type="ARBA" id="ARBA00022801"/>
    </source>
</evidence>
<dbReference type="GO" id="GO:0046872">
    <property type="term" value="F:metal ion binding"/>
    <property type="evidence" value="ECO:0007669"/>
    <property type="project" value="UniProtKB-KW"/>
</dbReference>
<gene>
    <name evidence="7" type="ORF">MNBD_GAMMA18-865</name>
</gene>
<evidence type="ECO:0000256" key="1">
    <source>
        <dbReference type="ARBA" id="ARBA00022670"/>
    </source>
</evidence>
<dbReference type="GO" id="GO:0006508">
    <property type="term" value="P:proteolysis"/>
    <property type="evidence" value="ECO:0007669"/>
    <property type="project" value="UniProtKB-KW"/>
</dbReference>
<feature type="domain" description="MPN" evidence="6">
    <location>
        <begin position="14"/>
        <end position="141"/>
    </location>
</feature>
<dbReference type="CDD" id="cd08071">
    <property type="entry name" value="MPN_DUF2466"/>
    <property type="match status" value="1"/>
</dbReference>
<keyword evidence="1" id="KW-0645">Protease</keyword>